<feature type="region of interest" description="Disordered" evidence="1">
    <location>
        <begin position="1"/>
        <end position="24"/>
    </location>
</feature>
<protein>
    <submittedName>
        <fullName evidence="2">Uncharacterized protein</fullName>
    </submittedName>
</protein>
<dbReference type="EMBL" id="LXQA010733540">
    <property type="protein sequence ID" value="MCI68266.1"/>
    <property type="molecule type" value="Genomic_DNA"/>
</dbReference>
<feature type="compositionally biased region" description="Low complexity" evidence="1">
    <location>
        <begin position="1"/>
        <end position="15"/>
    </location>
</feature>
<evidence type="ECO:0000256" key="1">
    <source>
        <dbReference type="SAM" id="MobiDB-lite"/>
    </source>
</evidence>
<organism evidence="2 3">
    <name type="scientific">Trifolium medium</name>
    <dbReference type="NCBI Taxonomy" id="97028"/>
    <lineage>
        <taxon>Eukaryota</taxon>
        <taxon>Viridiplantae</taxon>
        <taxon>Streptophyta</taxon>
        <taxon>Embryophyta</taxon>
        <taxon>Tracheophyta</taxon>
        <taxon>Spermatophyta</taxon>
        <taxon>Magnoliopsida</taxon>
        <taxon>eudicotyledons</taxon>
        <taxon>Gunneridae</taxon>
        <taxon>Pentapetalae</taxon>
        <taxon>rosids</taxon>
        <taxon>fabids</taxon>
        <taxon>Fabales</taxon>
        <taxon>Fabaceae</taxon>
        <taxon>Papilionoideae</taxon>
        <taxon>50 kb inversion clade</taxon>
        <taxon>NPAAA clade</taxon>
        <taxon>Hologalegina</taxon>
        <taxon>IRL clade</taxon>
        <taxon>Trifolieae</taxon>
        <taxon>Trifolium</taxon>
    </lineage>
</organism>
<name>A0A392U780_9FABA</name>
<evidence type="ECO:0000313" key="2">
    <source>
        <dbReference type="EMBL" id="MCI68266.1"/>
    </source>
</evidence>
<accession>A0A392U780</accession>
<evidence type="ECO:0000313" key="3">
    <source>
        <dbReference type="Proteomes" id="UP000265520"/>
    </source>
</evidence>
<sequence length="24" mass="2275">GSDSAAGTAAEVAAAEDPNRMNIG</sequence>
<dbReference type="Proteomes" id="UP000265520">
    <property type="component" value="Unassembled WGS sequence"/>
</dbReference>
<feature type="non-terminal residue" evidence="2">
    <location>
        <position position="1"/>
    </location>
</feature>
<keyword evidence="3" id="KW-1185">Reference proteome</keyword>
<proteinExistence type="predicted"/>
<comment type="caution">
    <text evidence="2">The sequence shown here is derived from an EMBL/GenBank/DDBJ whole genome shotgun (WGS) entry which is preliminary data.</text>
</comment>
<dbReference type="AlphaFoldDB" id="A0A392U780"/>
<reference evidence="2 3" key="1">
    <citation type="journal article" date="2018" name="Front. Plant Sci.">
        <title>Red Clover (Trifolium pratense) and Zigzag Clover (T. medium) - A Picture of Genomic Similarities and Differences.</title>
        <authorList>
            <person name="Dluhosova J."/>
            <person name="Istvanek J."/>
            <person name="Nedelnik J."/>
            <person name="Repkova J."/>
        </authorList>
    </citation>
    <scope>NUCLEOTIDE SEQUENCE [LARGE SCALE GENOMIC DNA]</scope>
    <source>
        <strain evidence="3">cv. 10/8</strain>
        <tissue evidence="2">Leaf</tissue>
    </source>
</reference>